<protein>
    <submittedName>
        <fullName evidence="1">Uncharacterized protein</fullName>
    </submittedName>
</protein>
<accession>A0A0F8XRL1</accession>
<name>A0A0F8XRL1_9ZZZZ</name>
<organism evidence="1">
    <name type="scientific">marine sediment metagenome</name>
    <dbReference type="NCBI Taxonomy" id="412755"/>
    <lineage>
        <taxon>unclassified sequences</taxon>
        <taxon>metagenomes</taxon>
        <taxon>ecological metagenomes</taxon>
    </lineage>
</organism>
<dbReference type="AlphaFoldDB" id="A0A0F8XRL1"/>
<comment type="caution">
    <text evidence="1">The sequence shown here is derived from an EMBL/GenBank/DDBJ whole genome shotgun (WGS) entry which is preliminary data.</text>
</comment>
<sequence>MWLDQPEKELPKNQIPLLRAKAGKTIEANLTGRPLRLHVHFAARRSWPCTASGCCLCKRGVAKRYYAYYPVIGREGNVAMVELTSLVEDALITQMGPDVDVPYGQIELHRPGGRRNIPCSIQWNESEIYKQTGGGSKNDRKQTTSSTLTENEMKEALMRIWKLPKFNGTLSESEYLSKLNIAIELQTKTHS</sequence>
<dbReference type="EMBL" id="LAZR01061305">
    <property type="protein sequence ID" value="KKK63845.1"/>
    <property type="molecule type" value="Genomic_DNA"/>
</dbReference>
<gene>
    <name evidence="1" type="ORF">LCGC14_2990170</name>
</gene>
<evidence type="ECO:0000313" key="1">
    <source>
        <dbReference type="EMBL" id="KKK63845.1"/>
    </source>
</evidence>
<reference evidence="1" key="1">
    <citation type="journal article" date="2015" name="Nature">
        <title>Complex archaea that bridge the gap between prokaryotes and eukaryotes.</title>
        <authorList>
            <person name="Spang A."/>
            <person name="Saw J.H."/>
            <person name="Jorgensen S.L."/>
            <person name="Zaremba-Niedzwiedzka K."/>
            <person name="Martijn J."/>
            <person name="Lind A.E."/>
            <person name="van Eijk R."/>
            <person name="Schleper C."/>
            <person name="Guy L."/>
            <person name="Ettema T.J."/>
        </authorList>
    </citation>
    <scope>NUCLEOTIDE SEQUENCE</scope>
</reference>
<proteinExistence type="predicted"/>